<dbReference type="RefSeq" id="WP_203661960.1">
    <property type="nucleotide sequence ID" value="NZ_BAAAZM010000001.1"/>
</dbReference>
<proteinExistence type="predicted"/>
<evidence type="ECO:0000313" key="2">
    <source>
        <dbReference type="Proteomes" id="UP000612808"/>
    </source>
</evidence>
<dbReference type="Gene3D" id="3.30.530.20">
    <property type="match status" value="1"/>
</dbReference>
<comment type="caution">
    <text evidence="1">The sequence shown here is derived from an EMBL/GenBank/DDBJ whole genome shotgun (WGS) entry which is preliminary data.</text>
</comment>
<evidence type="ECO:0008006" key="3">
    <source>
        <dbReference type="Google" id="ProtNLM"/>
    </source>
</evidence>
<dbReference type="InterPro" id="IPR019587">
    <property type="entry name" value="Polyketide_cyclase/dehydratase"/>
</dbReference>
<gene>
    <name evidence="1" type="ORF">Aru02nite_51030</name>
</gene>
<dbReference type="SUPFAM" id="SSF55961">
    <property type="entry name" value="Bet v1-like"/>
    <property type="match status" value="1"/>
</dbReference>
<dbReference type="EMBL" id="BOMB01000029">
    <property type="protein sequence ID" value="GID14214.1"/>
    <property type="molecule type" value="Genomic_DNA"/>
</dbReference>
<keyword evidence="2" id="KW-1185">Reference proteome</keyword>
<name>A0A8J3JCG9_9ACTN</name>
<dbReference type="CDD" id="cd07821">
    <property type="entry name" value="PYR_PYL_RCAR_like"/>
    <property type="match status" value="1"/>
</dbReference>
<dbReference type="AlphaFoldDB" id="A0A8J3JCG9"/>
<dbReference type="Proteomes" id="UP000612808">
    <property type="component" value="Unassembled WGS sequence"/>
</dbReference>
<reference evidence="1" key="1">
    <citation type="submission" date="2021-01" db="EMBL/GenBank/DDBJ databases">
        <title>Whole genome shotgun sequence of Actinocatenispora rupis NBRC 107355.</title>
        <authorList>
            <person name="Komaki H."/>
            <person name="Tamura T."/>
        </authorList>
    </citation>
    <scope>NUCLEOTIDE SEQUENCE</scope>
    <source>
        <strain evidence="1">NBRC 107355</strain>
    </source>
</reference>
<dbReference type="Pfam" id="PF10604">
    <property type="entry name" value="Polyketide_cyc2"/>
    <property type="match status" value="1"/>
</dbReference>
<protein>
    <recommendedName>
        <fullName evidence="3">Polyketide cyclase / dehydrase and lipid transport</fullName>
    </recommendedName>
</protein>
<organism evidence="1 2">
    <name type="scientific">Actinocatenispora rupis</name>
    <dbReference type="NCBI Taxonomy" id="519421"/>
    <lineage>
        <taxon>Bacteria</taxon>
        <taxon>Bacillati</taxon>
        <taxon>Actinomycetota</taxon>
        <taxon>Actinomycetes</taxon>
        <taxon>Micromonosporales</taxon>
        <taxon>Micromonosporaceae</taxon>
        <taxon>Actinocatenispora</taxon>
    </lineage>
</organism>
<sequence>MATISREIRIDAGAADVWAVIGDFAAGPRRMAPDLVLDSHVDGDCRVVTFADGTIARERLVTVDHPTRRIVYSVVGDTVRPVHDNAVMQVVPDGPDACRFVWTRDVLPDDLAPFMDTAMTTALPVIARTLSRRPGSGAA</sequence>
<accession>A0A8J3JCG9</accession>
<dbReference type="InterPro" id="IPR023393">
    <property type="entry name" value="START-like_dom_sf"/>
</dbReference>
<evidence type="ECO:0000313" key="1">
    <source>
        <dbReference type="EMBL" id="GID14214.1"/>
    </source>
</evidence>